<gene>
    <name evidence="9" type="ORF">BDV95DRAFT_37516</name>
</gene>
<feature type="compositionally biased region" description="Gly residues" evidence="7">
    <location>
        <begin position="458"/>
        <end position="469"/>
    </location>
</feature>
<evidence type="ECO:0000256" key="1">
    <source>
        <dbReference type="ARBA" id="ARBA00004477"/>
    </source>
</evidence>
<comment type="caution">
    <text evidence="9">The sequence shown here is derived from an EMBL/GenBank/DDBJ whole genome shotgun (WGS) entry which is preliminary data.</text>
</comment>
<sequence length="469" mass="51785">MNEATEGHNEQDNIVQHIKDTLLAPVRIAISPTFLRTYLRAILIFVTSAILFAIAVIAYSSFYFAYIPIRGITVPVYLQFDAAHTESDCAAGKFPYGLANINGLVSRQKYDVVVDMVMPRSTKNLDAGNWMVVVEMRAPVPAAAGIKGMLGWGEEWEAEDHLQDSAAGVEKESVQAAGDARPEGILSTNVKPLVLARSKRPALLTYRSWMTESVFRALRLPFYILSWRHESEKVSTVMMEAVRFEKGWRNVPSSLRLEVRSKTPLDVYKVAVRFVARLEGLRYIMYTYRLSSFVVFTGMFWGVEMGLVLSTWLVFTLLFGGSTEQPEAEKSTDKKTIKNEDANPTPTPKPERAPSESDTSRTFPTLPSQKPLHYTPAATLSSSDAQVKDERQTLGLEDVPVKEEEADDEDEDADFVIEESGITGSSANVWEDSGIGTSMESSSERAEGGGLGRRRSRGGGGGGGGKRYP</sequence>
<dbReference type="EMBL" id="JAADJZ010000010">
    <property type="protein sequence ID" value="KAF2872149.1"/>
    <property type="molecule type" value="Genomic_DNA"/>
</dbReference>
<evidence type="ECO:0000256" key="8">
    <source>
        <dbReference type="SAM" id="Phobius"/>
    </source>
</evidence>
<dbReference type="InterPro" id="IPR009617">
    <property type="entry name" value="Seipin"/>
</dbReference>
<dbReference type="PANTHER" id="PTHR21212:SF0">
    <property type="entry name" value="SEIPIN"/>
    <property type="match status" value="1"/>
</dbReference>
<dbReference type="OrthoDB" id="3990054at2759"/>
<evidence type="ECO:0000256" key="4">
    <source>
        <dbReference type="ARBA" id="ARBA00022989"/>
    </source>
</evidence>
<evidence type="ECO:0000313" key="10">
    <source>
        <dbReference type="Proteomes" id="UP000481861"/>
    </source>
</evidence>
<reference evidence="9 10" key="1">
    <citation type="submission" date="2020-01" db="EMBL/GenBank/DDBJ databases">
        <authorList>
            <consortium name="DOE Joint Genome Institute"/>
            <person name="Haridas S."/>
            <person name="Albert R."/>
            <person name="Binder M."/>
            <person name="Bloem J."/>
            <person name="Labutti K."/>
            <person name="Salamov A."/>
            <person name="Andreopoulos B."/>
            <person name="Baker S.E."/>
            <person name="Barry K."/>
            <person name="Bills G."/>
            <person name="Bluhm B.H."/>
            <person name="Cannon C."/>
            <person name="Castanera R."/>
            <person name="Culley D.E."/>
            <person name="Daum C."/>
            <person name="Ezra D."/>
            <person name="Gonzalez J.B."/>
            <person name="Henrissat B."/>
            <person name="Kuo A."/>
            <person name="Liang C."/>
            <person name="Lipzen A."/>
            <person name="Lutzoni F."/>
            <person name="Magnuson J."/>
            <person name="Mondo S."/>
            <person name="Nolan M."/>
            <person name="Ohm R."/>
            <person name="Pangilinan J."/>
            <person name="Park H.-J.H."/>
            <person name="Ramirez L."/>
            <person name="Alfaro M."/>
            <person name="Sun H."/>
            <person name="Tritt A."/>
            <person name="Yoshinaga Y."/>
            <person name="Zwiers L.-H.L."/>
            <person name="Turgeon B.G."/>
            <person name="Goodwin S.B."/>
            <person name="Spatafora J.W."/>
            <person name="Crous P.W."/>
            <person name="Grigoriev I.V."/>
        </authorList>
    </citation>
    <scope>NUCLEOTIDE SEQUENCE [LARGE SCALE GENOMIC DNA]</scope>
    <source>
        <strain evidence="9 10">CBS 611.86</strain>
    </source>
</reference>
<evidence type="ECO:0000256" key="2">
    <source>
        <dbReference type="ARBA" id="ARBA00022692"/>
    </source>
</evidence>
<dbReference type="Pfam" id="PF06775">
    <property type="entry name" value="Seipin"/>
    <property type="match status" value="1"/>
</dbReference>
<name>A0A7C8I6T7_9PLEO</name>
<evidence type="ECO:0000256" key="7">
    <source>
        <dbReference type="SAM" id="MobiDB-lite"/>
    </source>
</evidence>
<keyword evidence="4 8" id="KW-1133">Transmembrane helix</keyword>
<evidence type="ECO:0000256" key="3">
    <source>
        <dbReference type="ARBA" id="ARBA00022824"/>
    </source>
</evidence>
<dbReference type="AlphaFoldDB" id="A0A7C8I6T7"/>
<feature type="region of interest" description="Disordered" evidence="7">
    <location>
        <begin position="325"/>
        <end position="469"/>
    </location>
</feature>
<dbReference type="GO" id="GO:0005789">
    <property type="term" value="C:endoplasmic reticulum membrane"/>
    <property type="evidence" value="ECO:0007669"/>
    <property type="project" value="UniProtKB-SubCell"/>
</dbReference>
<protein>
    <submittedName>
        <fullName evidence="9">Putative adipose-regulatory protein-domain-containing protein</fullName>
    </submittedName>
</protein>
<dbReference type="Proteomes" id="UP000481861">
    <property type="component" value="Unassembled WGS sequence"/>
</dbReference>
<feature type="compositionally biased region" description="Basic and acidic residues" evidence="7">
    <location>
        <begin position="349"/>
        <end position="359"/>
    </location>
</feature>
<dbReference type="GO" id="GO:0140042">
    <property type="term" value="P:lipid droplet formation"/>
    <property type="evidence" value="ECO:0007669"/>
    <property type="project" value="UniProtKB-ARBA"/>
</dbReference>
<proteinExistence type="predicted"/>
<evidence type="ECO:0000313" key="9">
    <source>
        <dbReference type="EMBL" id="KAF2872149.1"/>
    </source>
</evidence>
<keyword evidence="10" id="KW-1185">Reference proteome</keyword>
<keyword evidence="3" id="KW-0256">Endoplasmic reticulum</keyword>
<feature type="transmembrane region" description="Helical" evidence="8">
    <location>
        <begin position="41"/>
        <end position="66"/>
    </location>
</feature>
<feature type="compositionally biased region" description="Acidic residues" evidence="7">
    <location>
        <begin position="404"/>
        <end position="417"/>
    </location>
</feature>
<organism evidence="9 10">
    <name type="scientific">Massariosphaeria phaeospora</name>
    <dbReference type="NCBI Taxonomy" id="100035"/>
    <lineage>
        <taxon>Eukaryota</taxon>
        <taxon>Fungi</taxon>
        <taxon>Dikarya</taxon>
        <taxon>Ascomycota</taxon>
        <taxon>Pezizomycotina</taxon>
        <taxon>Dothideomycetes</taxon>
        <taxon>Pleosporomycetidae</taxon>
        <taxon>Pleosporales</taxon>
        <taxon>Pleosporales incertae sedis</taxon>
        <taxon>Massariosphaeria</taxon>
    </lineage>
</organism>
<dbReference type="GO" id="GO:0006629">
    <property type="term" value="P:lipid metabolic process"/>
    <property type="evidence" value="ECO:0007669"/>
    <property type="project" value="UniProtKB-KW"/>
</dbReference>
<evidence type="ECO:0000256" key="6">
    <source>
        <dbReference type="ARBA" id="ARBA00023136"/>
    </source>
</evidence>
<keyword evidence="6 8" id="KW-0472">Membrane</keyword>
<dbReference type="PANTHER" id="PTHR21212">
    <property type="entry name" value="BERNARDINELLI-SEIP CONGENITAL LIPODYSTROPHY 2 HOMOLOG BSCL2 PROTEIN"/>
    <property type="match status" value="1"/>
</dbReference>
<comment type="subcellular location">
    <subcellularLocation>
        <location evidence="1">Endoplasmic reticulum membrane</location>
        <topology evidence="1">Multi-pass membrane protein</topology>
    </subcellularLocation>
</comment>
<accession>A0A7C8I6T7</accession>
<keyword evidence="2 8" id="KW-0812">Transmembrane</keyword>
<evidence type="ECO:0000256" key="5">
    <source>
        <dbReference type="ARBA" id="ARBA00023098"/>
    </source>
</evidence>
<keyword evidence="5" id="KW-0443">Lipid metabolism</keyword>
<feature type="compositionally biased region" description="Basic and acidic residues" evidence="7">
    <location>
        <begin position="327"/>
        <end position="341"/>
    </location>
</feature>
<dbReference type="CDD" id="cd23995">
    <property type="entry name" value="Seipin_BSCL2_like"/>
    <property type="match status" value="1"/>
</dbReference>
<feature type="transmembrane region" description="Helical" evidence="8">
    <location>
        <begin position="293"/>
        <end position="319"/>
    </location>
</feature>